<organism evidence="2 3">
    <name type="scientific">Batillaria attramentaria</name>
    <dbReference type="NCBI Taxonomy" id="370345"/>
    <lineage>
        <taxon>Eukaryota</taxon>
        <taxon>Metazoa</taxon>
        <taxon>Spiralia</taxon>
        <taxon>Lophotrochozoa</taxon>
        <taxon>Mollusca</taxon>
        <taxon>Gastropoda</taxon>
        <taxon>Caenogastropoda</taxon>
        <taxon>Sorbeoconcha</taxon>
        <taxon>Cerithioidea</taxon>
        <taxon>Batillariidae</taxon>
        <taxon>Batillaria</taxon>
    </lineage>
</organism>
<feature type="region of interest" description="Disordered" evidence="1">
    <location>
        <begin position="126"/>
        <end position="167"/>
    </location>
</feature>
<feature type="non-terminal residue" evidence="2">
    <location>
        <position position="1"/>
    </location>
</feature>
<reference evidence="2 3" key="1">
    <citation type="journal article" date="2023" name="Sci. Data">
        <title>Genome assembly of the Korean intertidal mud-creeper Batillaria attramentaria.</title>
        <authorList>
            <person name="Patra A.K."/>
            <person name="Ho P.T."/>
            <person name="Jun S."/>
            <person name="Lee S.J."/>
            <person name="Kim Y."/>
            <person name="Won Y.J."/>
        </authorList>
    </citation>
    <scope>NUCLEOTIDE SEQUENCE [LARGE SCALE GENOMIC DNA]</scope>
    <source>
        <strain evidence="2">Wonlab-2016</strain>
    </source>
</reference>
<evidence type="ECO:0000313" key="2">
    <source>
        <dbReference type="EMBL" id="KAK7500343.1"/>
    </source>
</evidence>
<dbReference type="AlphaFoldDB" id="A0ABD0LMW5"/>
<accession>A0ABD0LMW5</accession>
<gene>
    <name evidence="2" type="ORF">BaRGS_00008250</name>
</gene>
<protein>
    <submittedName>
        <fullName evidence="2">Uncharacterized protein</fullName>
    </submittedName>
</protein>
<feature type="compositionally biased region" description="Basic and acidic residues" evidence="1">
    <location>
        <begin position="126"/>
        <end position="137"/>
    </location>
</feature>
<sequence length="167" mass="18192">GKKTLDRKSPKKPHCLLCAIKSQNRIKPYGKLIVTTSHYCYARYLSNCVKKCICYEHQAQSFVRGNSLVKLTTVVGLACLCEFSLVGQMRLSDDTLGHAVSCPTFYQCSSLALFAAASLAASTTVKSEKQPRSRGDIQGDDSISCVPRGKKPPLEVASSLTDESRLA</sequence>
<evidence type="ECO:0000256" key="1">
    <source>
        <dbReference type="SAM" id="MobiDB-lite"/>
    </source>
</evidence>
<proteinExistence type="predicted"/>
<dbReference type="Proteomes" id="UP001519460">
    <property type="component" value="Unassembled WGS sequence"/>
</dbReference>
<evidence type="ECO:0000313" key="3">
    <source>
        <dbReference type="Proteomes" id="UP001519460"/>
    </source>
</evidence>
<keyword evidence="3" id="KW-1185">Reference proteome</keyword>
<dbReference type="EMBL" id="JACVVK020000037">
    <property type="protein sequence ID" value="KAK7500343.1"/>
    <property type="molecule type" value="Genomic_DNA"/>
</dbReference>
<name>A0ABD0LMW5_9CAEN</name>
<comment type="caution">
    <text evidence="2">The sequence shown here is derived from an EMBL/GenBank/DDBJ whole genome shotgun (WGS) entry which is preliminary data.</text>
</comment>